<proteinExistence type="predicted"/>
<dbReference type="RefSeq" id="WP_184475296.1">
    <property type="nucleotide sequence ID" value="NZ_JACHOV010000006.1"/>
</dbReference>
<sequence length="74" mass="8248">MTTEKTKTITLHDLCTELKMKPREARMLLRLAISKKAEFPALADGHVARQPWQWTAGSKALAEAKKALTTLENG</sequence>
<evidence type="ECO:0000313" key="2">
    <source>
        <dbReference type="Proteomes" id="UP000575068"/>
    </source>
</evidence>
<name>A0A840HTH6_9SPHN</name>
<dbReference type="Proteomes" id="UP000575068">
    <property type="component" value="Unassembled WGS sequence"/>
</dbReference>
<reference evidence="1 2" key="1">
    <citation type="submission" date="2020-08" db="EMBL/GenBank/DDBJ databases">
        <title>Genomic Encyclopedia of Type Strains, Phase IV (KMG-IV): sequencing the most valuable type-strain genomes for metagenomic binning, comparative biology and taxonomic classification.</title>
        <authorList>
            <person name="Goeker M."/>
        </authorList>
    </citation>
    <scope>NUCLEOTIDE SEQUENCE [LARGE SCALE GENOMIC DNA]</scope>
    <source>
        <strain evidence="1 2">DSM 7465</strain>
    </source>
</reference>
<protein>
    <submittedName>
        <fullName evidence="1">Uncharacterized protein</fullName>
    </submittedName>
</protein>
<keyword evidence="2" id="KW-1185">Reference proteome</keyword>
<accession>A0A840HTH6</accession>
<gene>
    <name evidence="1" type="ORF">HNQ99_001791</name>
</gene>
<evidence type="ECO:0000313" key="1">
    <source>
        <dbReference type="EMBL" id="MBB4641482.1"/>
    </source>
</evidence>
<dbReference type="AlphaFoldDB" id="A0A840HTH6"/>
<dbReference type="EMBL" id="JACHOV010000006">
    <property type="protein sequence ID" value="MBB4641482.1"/>
    <property type="molecule type" value="Genomic_DNA"/>
</dbReference>
<organism evidence="1 2">
    <name type="scientific">Rhizorhapis suberifaciens</name>
    <name type="common">corky root of lettuce</name>
    <dbReference type="NCBI Taxonomy" id="13656"/>
    <lineage>
        <taxon>Bacteria</taxon>
        <taxon>Pseudomonadati</taxon>
        <taxon>Pseudomonadota</taxon>
        <taxon>Alphaproteobacteria</taxon>
        <taxon>Sphingomonadales</taxon>
        <taxon>Sphingomonadaceae</taxon>
        <taxon>Rhizorhapis</taxon>
    </lineage>
</organism>
<comment type="caution">
    <text evidence="1">The sequence shown here is derived from an EMBL/GenBank/DDBJ whole genome shotgun (WGS) entry which is preliminary data.</text>
</comment>